<evidence type="ECO:0000256" key="5">
    <source>
        <dbReference type="ARBA" id="ARBA00022448"/>
    </source>
</evidence>
<evidence type="ECO:0000256" key="2">
    <source>
        <dbReference type="ARBA" id="ARBA00007557"/>
    </source>
</evidence>
<evidence type="ECO:0000256" key="6">
    <source>
        <dbReference type="ARBA" id="ARBA00022982"/>
    </source>
</evidence>
<evidence type="ECO:0000256" key="1">
    <source>
        <dbReference type="ARBA" id="ARBA00001974"/>
    </source>
</evidence>
<dbReference type="Pfam" id="PF01012">
    <property type="entry name" value="ETF"/>
    <property type="match status" value="1"/>
</dbReference>
<comment type="similarity">
    <text evidence="2">Belongs to the ETF beta-subunit/FixA family.</text>
</comment>
<keyword evidence="6" id="KW-0249">Electron transport</keyword>
<dbReference type="GO" id="GO:0005829">
    <property type="term" value="C:cytosol"/>
    <property type="evidence" value="ECO:0007669"/>
    <property type="project" value="TreeGrafter"/>
</dbReference>
<dbReference type="SMART" id="SM00893">
    <property type="entry name" value="ETF"/>
    <property type="match status" value="1"/>
</dbReference>
<keyword evidence="5" id="KW-0813">Transport</keyword>
<evidence type="ECO:0000313" key="10">
    <source>
        <dbReference type="Proteomes" id="UP000321720"/>
    </source>
</evidence>
<evidence type="ECO:0000256" key="7">
    <source>
        <dbReference type="ARBA" id="ARBA00025649"/>
    </source>
</evidence>
<evidence type="ECO:0000313" key="9">
    <source>
        <dbReference type="EMBL" id="GEL95554.1"/>
    </source>
</evidence>
<dbReference type="EMBL" id="BJWG01000009">
    <property type="protein sequence ID" value="GEL95554.1"/>
    <property type="molecule type" value="Genomic_DNA"/>
</dbReference>
<gene>
    <name evidence="9" type="primary">fixA</name>
    <name evidence="9" type="ORF">CCO02nite_22120</name>
</gene>
<dbReference type="SUPFAM" id="SSF52402">
    <property type="entry name" value="Adenine nucleotide alpha hydrolases-like"/>
    <property type="match status" value="1"/>
</dbReference>
<name>A0A511JC44_9CELL</name>
<sequence length="282" mass="29040">MAAVRRTEPFAPASVADGNVPGVRIVVCVKHVPDIQSDRSLGATCRTVRDGGDGTLNELDENALEAALSLVEAAGEGEVVVLTVGPDDAVDAVRKGLQMGADEAVHVVDDAIAGSDAIGTARVLAAAIRHLGGADLVVTGMAGLDGLTSVVPSALAALLDVPALPLAAELVLDGSTVRVTRHLDRVTEVLEADLPALVSVTDQANEPRYPNFKGIMAARKKPVTTLALADLGLDADQVGEAGARTEVLEAAPRPVREDRVLVHDTGDAGVRLAAYLVENQLV</sequence>
<dbReference type="Proteomes" id="UP000321720">
    <property type="component" value="Unassembled WGS sequence"/>
</dbReference>
<dbReference type="PIRSF" id="PIRSF000090">
    <property type="entry name" value="Beta-ETF"/>
    <property type="match status" value="1"/>
</dbReference>
<evidence type="ECO:0000256" key="3">
    <source>
        <dbReference type="ARBA" id="ARBA00011355"/>
    </source>
</evidence>
<dbReference type="Gene3D" id="3.40.50.620">
    <property type="entry name" value="HUPs"/>
    <property type="match status" value="1"/>
</dbReference>
<dbReference type="InterPro" id="IPR033948">
    <property type="entry name" value="ETF_beta_N"/>
</dbReference>
<protein>
    <recommendedName>
        <fullName evidence="4">Electron transfer flavoprotein subunit beta</fullName>
    </recommendedName>
</protein>
<dbReference type="PANTHER" id="PTHR21294:SF8">
    <property type="entry name" value="ELECTRON TRANSFER FLAVOPROTEIN SUBUNIT BETA"/>
    <property type="match status" value="1"/>
</dbReference>
<accession>A0A511JC44</accession>
<evidence type="ECO:0000259" key="8">
    <source>
        <dbReference type="SMART" id="SM00893"/>
    </source>
</evidence>
<reference evidence="9 10" key="1">
    <citation type="submission" date="2019-07" db="EMBL/GenBank/DDBJ databases">
        <title>Whole genome shotgun sequence of Cellulomonas composti NBRC 100758.</title>
        <authorList>
            <person name="Hosoyama A."/>
            <person name="Uohara A."/>
            <person name="Ohji S."/>
            <person name="Ichikawa N."/>
        </authorList>
    </citation>
    <scope>NUCLEOTIDE SEQUENCE [LARGE SCALE GENOMIC DNA]</scope>
    <source>
        <strain evidence="9 10">NBRC 100758</strain>
    </source>
</reference>
<dbReference type="GO" id="GO:0009055">
    <property type="term" value="F:electron transfer activity"/>
    <property type="evidence" value="ECO:0007669"/>
    <property type="project" value="InterPro"/>
</dbReference>
<comment type="cofactor">
    <cofactor evidence="1">
        <name>FAD</name>
        <dbReference type="ChEBI" id="CHEBI:57692"/>
    </cofactor>
</comment>
<dbReference type="AlphaFoldDB" id="A0A511JC44"/>
<dbReference type="InterPro" id="IPR014729">
    <property type="entry name" value="Rossmann-like_a/b/a_fold"/>
</dbReference>
<evidence type="ECO:0000256" key="4">
    <source>
        <dbReference type="ARBA" id="ARBA00016797"/>
    </source>
</evidence>
<feature type="domain" description="Electron transfer flavoprotein alpha/beta-subunit N-terminal" evidence="8">
    <location>
        <begin position="44"/>
        <end position="235"/>
    </location>
</feature>
<dbReference type="CDD" id="cd01714">
    <property type="entry name" value="ETF_beta"/>
    <property type="match status" value="1"/>
</dbReference>
<proteinExistence type="inferred from homology"/>
<organism evidence="9 10">
    <name type="scientific">Cellulomonas composti</name>
    <dbReference type="NCBI Taxonomy" id="266130"/>
    <lineage>
        <taxon>Bacteria</taxon>
        <taxon>Bacillati</taxon>
        <taxon>Actinomycetota</taxon>
        <taxon>Actinomycetes</taxon>
        <taxon>Micrococcales</taxon>
        <taxon>Cellulomonadaceae</taxon>
        <taxon>Cellulomonas</taxon>
    </lineage>
</organism>
<dbReference type="PANTHER" id="PTHR21294">
    <property type="entry name" value="ELECTRON TRANSFER FLAVOPROTEIN BETA-SUBUNIT"/>
    <property type="match status" value="1"/>
</dbReference>
<dbReference type="InterPro" id="IPR014730">
    <property type="entry name" value="ETF_a/b_N"/>
</dbReference>
<comment type="caution">
    <text evidence="9">The sequence shown here is derived from an EMBL/GenBank/DDBJ whole genome shotgun (WGS) entry which is preliminary data.</text>
</comment>
<keyword evidence="10" id="KW-1185">Reference proteome</keyword>
<dbReference type="InterPro" id="IPR012255">
    <property type="entry name" value="ETF_b"/>
</dbReference>
<comment type="subunit">
    <text evidence="3">Heterodimer of an alpha and a beta subunit.</text>
</comment>
<comment type="function">
    <text evidence="7">The electron transfer flavoprotein serves as a specific electron acceptor for other dehydrogenases. It transfers the electrons to the main respiratory chain via ETF-ubiquinone oxidoreductase (ETF dehydrogenase).</text>
</comment>